<dbReference type="AlphaFoldDB" id="A0A8D8VKX7"/>
<evidence type="ECO:0000313" key="1">
    <source>
        <dbReference type="EMBL" id="CAG6625640.1"/>
    </source>
</evidence>
<dbReference type="EMBL" id="HBUF01060511">
    <property type="protein sequence ID" value="CAG6625639.1"/>
    <property type="molecule type" value="Transcribed_RNA"/>
</dbReference>
<sequence>MAYDSFAIKYSIFGALYTLLKPCYSHLVLAHTLYVYYCWTNHREDFFVTNNENQSFFSSLILTSHISPIAALSCRPSRLFPAAARVRPGGGQRDPIPVPPVRPILPTQDTLLSSSETRMF</sequence>
<accession>A0A8D8VKX7</accession>
<protein>
    <submittedName>
        <fullName evidence="1">Uncharacterized protein</fullName>
    </submittedName>
</protein>
<reference evidence="1" key="1">
    <citation type="submission" date="2021-05" db="EMBL/GenBank/DDBJ databases">
        <authorList>
            <person name="Alioto T."/>
            <person name="Alioto T."/>
            <person name="Gomez Garrido J."/>
        </authorList>
    </citation>
    <scope>NUCLEOTIDE SEQUENCE</scope>
</reference>
<organism evidence="1">
    <name type="scientific">Cacopsylla melanoneura</name>
    <dbReference type="NCBI Taxonomy" id="428564"/>
    <lineage>
        <taxon>Eukaryota</taxon>
        <taxon>Metazoa</taxon>
        <taxon>Ecdysozoa</taxon>
        <taxon>Arthropoda</taxon>
        <taxon>Hexapoda</taxon>
        <taxon>Insecta</taxon>
        <taxon>Pterygota</taxon>
        <taxon>Neoptera</taxon>
        <taxon>Paraneoptera</taxon>
        <taxon>Hemiptera</taxon>
        <taxon>Sternorrhyncha</taxon>
        <taxon>Psylloidea</taxon>
        <taxon>Psyllidae</taxon>
        <taxon>Psyllinae</taxon>
        <taxon>Cacopsylla</taxon>
    </lineage>
</organism>
<dbReference type="EMBL" id="HBUF01060513">
    <property type="protein sequence ID" value="CAG6625641.1"/>
    <property type="molecule type" value="Transcribed_RNA"/>
</dbReference>
<proteinExistence type="predicted"/>
<name>A0A8D8VKX7_9HEMI</name>
<dbReference type="EMBL" id="HBUF01060512">
    <property type="protein sequence ID" value="CAG6625640.1"/>
    <property type="molecule type" value="Transcribed_RNA"/>
</dbReference>